<dbReference type="Pfam" id="PF06904">
    <property type="entry name" value="Extensin-like_C"/>
    <property type="match status" value="1"/>
</dbReference>
<feature type="region of interest" description="Disordered" evidence="1">
    <location>
        <begin position="43"/>
        <end position="115"/>
    </location>
</feature>
<evidence type="ECO:0000313" key="5">
    <source>
        <dbReference type="Proteomes" id="UP000068382"/>
    </source>
</evidence>
<gene>
    <name evidence="4" type="ORF">TRIHO_39020</name>
</gene>
<evidence type="ECO:0000256" key="2">
    <source>
        <dbReference type="SAM" id="SignalP"/>
    </source>
</evidence>
<keyword evidence="5" id="KW-1185">Reference proteome</keyword>
<accession>A0A132BS40</accession>
<comment type="caution">
    <text evidence="4">The sequence shown here is derived from an EMBL/GenBank/DDBJ whole genome shotgun (WGS) entry which is preliminary data.</text>
</comment>
<dbReference type="OrthoDB" id="9809788at2"/>
<feature type="compositionally biased region" description="Pro residues" evidence="1">
    <location>
        <begin position="54"/>
        <end position="71"/>
    </location>
</feature>
<name>A0A132BS40_9RHOB</name>
<reference evidence="4 5" key="1">
    <citation type="submission" date="2015-12" db="EMBL/GenBank/DDBJ databases">
        <title>Genome sequence of the marine Rhodobacteraceae strain O3.65, Candidatus Tritonibacter horizontis.</title>
        <authorList>
            <person name="Poehlein A."/>
            <person name="Giebel H.A."/>
            <person name="Voget S."/>
            <person name="Brinkhoff T."/>
        </authorList>
    </citation>
    <scope>NUCLEOTIDE SEQUENCE [LARGE SCALE GENOMIC DNA]</scope>
    <source>
        <strain evidence="4 5">O3.65</strain>
    </source>
</reference>
<dbReference type="RefSeq" id="WP_082705223.1">
    <property type="nucleotide sequence ID" value="NZ_LPUY01000101.1"/>
</dbReference>
<feature type="domain" description="Extensin-like C-terminal" evidence="3">
    <location>
        <begin position="149"/>
        <end position="299"/>
    </location>
</feature>
<protein>
    <recommendedName>
        <fullName evidence="3">Extensin-like C-terminal domain-containing protein</fullName>
    </recommendedName>
</protein>
<sequence>MNVRAVVLCALGLTGLAPLAEAAAPEQTPRPPLTRGAGALVGAEPAATAAATPSSPPMQPPSAPLAGPTPDPLRLRPLDRPASPQHAALMRRPADLQGTAPLATPRPETRSPDIAQQVLFGRAKKRRGSVCGNFDIQGEKVGDIAGRLKGCGASDAVRVKSVAGVQLSTPALMTCDTARALHKWVENDVEKAFGRGNRVVRLRVAAHYACRTRNNRPGARISEHGRGRAIDISGFTLEDGTTISVLKGWLDKPSRKAMRRIWQAACGPFRTVLGPEADLYHRDHFHLDMARHRSGRYCR</sequence>
<evidence type="ECO:0000259" key="3">
    <source>
        <dbReference type="Pfam" id="PF06904"/>
    </source>
</evidence>
<dbReference type="PATRIC" id="fig|1768241.3.peg.4071"/>
<dbReference type="InterPro" id="IPR009683">
    <property type="entry name" value="Extensin-like_C"/>
</dbReference>
<proteinExistence type="predicted"/>
<feature type="signal peptide" evidence="2">
    <location>
        <begin position="1"/>
        <end position="22"/>
    </location>
</feature>
<feature type="compositionally biased region" description="Low complexity" evidence="1">
    <location>
        <begin position="43"/>
        <end position="53"/>
    </location>
</feature>
<evidence type="ECO:0000313" key="4">
    <source>
        <dbReference type="EMBL" id="KUP91215.1"/>
    </source>
</evidence>
<organism evidence="4 5">
    <name type="scientific">Tritonibacter horizontis</name>
    <dbReference type="NCBI Taxonomy" id="1768241"/>
    <lineage>
        <taxon>Bacteria</taxon>
        <taxon>Pseudomonadati</taxon>
        <taxon>Pseudomonadota</taxon>
        <taxon>Alphaproteobacteria</taxon>
        <taxon>Rhodobacterales</taxon>
        <taxon>Paracoccaceae</taxon>
        <taxon>Tritonibacter</taxon>
    </lineage>
</organism>
<dbReference type="AlphaFoldDB" id="A0A132BS40"/>
<feature type="chain" id="PRO_5007288455" description="Extensin-like C-terminal domain-containing protein" evidence="2">
    <location>
        <begin position="23"/>
        <end position="299"/>
    </location>
</feature>
<keyword evidence="2" id="KW-0732">Signal</keyword>
<dbReference type="Proteomes" id="UP000068382">
    <property type="component" value="Unassembled WGS sequence"/>
</dbReference>
<dbReference type="EMBL" id="LPUY01000101">
    <property type="protein sequence ID" value="KUP91215.1"/>
    <property type="molecule type" value="Genomic_DNA"/>
</dbReference>
<evidence type="ECO:0000256" key="1">
    <source>
        <dbReference type="SAM" id="MobiDB-lite"/>
    </source>
</evidence>